<dbReference type="GO" id="GO:0008168">
    <property type="term" value="F:methyltransferase activity"/>
    <property type="evidence" value="ECO:0007669"/>
    <property type="project" value="UniProtKB-KW"/>
</dbReference>
<feature type="transmembrane region" description="Helical" evidence="1">
    <location>
        <begin position="208"/>
        <end position="225"/>
    </location>
</feature>
<dbReference type="Gene3D" id="3.40.50.150">
    <property type="entry name" value="Vaccinia Virus protein VP39"/>
    <property type="match status" value="2"/>
</dbReference>
<reference evidence="2 3" key="1">
    <citation type="journal article" date="2017" name="Mol. Ecol.">
        <title>Comparative and population genomic landscape of Phellinus noxius: A hypervariable fungus causing root rot in trees.</title>
        <authorList>
            <person name="Chung C.L."/>
            <person name="Lee T.J."/>
            <person name="Akiba M."/>
            <person name="Lee H.H."/>
            <person name="Kuo T.H."/>
            <person name="Liu D."/>
            <person name="Ke H.M."/>
            <person name="Yokoi T."/>
            <person name="Roa M.B."/>
            <person name="Lu M.J."/>
            <person name="Chang Y.Y."/>
            <person name="Ann P.J."/>
            <person name="Tsai J.N."/>
            <person name="Chen C.Y."/>
            <person name="Tzean S.S."/>
            <person name="Ota Y."/>
            <person name="Hattori T."/>
            <person name="Sahashi N."/>
            <person name="Liou R.F."/>
            <person name="Kikuchi T."/>
            <person name="Tsai I.J."/>
        </authorList>
    </citation>
    <scope>NUCLEOTIDE SEQUENCE [LARGE SCALE GENOMIC DNA]</scope>
    <source>
        <strain evidence="2 3">FFPRI411160</strain>
    </source>
</reference>
<sequence>MARKKATTRQSAATTSTTQASVKQTLTNQFIQVAVSITALSLSLHVAKDVLTPLYGGVATSLYLQKASISIVLASTMLPSTWRRLSNIQDKLLSTLVCLAPPAFHYLASLTTRLNDPLFGPVIVYISVLTPITFAATDGLRVLNNNRSQTLKALSAIGASVLTSQSQKLWNFIPFTRIISPSLFLIFVGWIILIVGDTMHSDRRRKLSYKKFILPILVTVLSLSFPPARIRFLPYTTHNGLLRILSSTPSITGRIIVTDDYVHGFRFLRADHSILGGVWINPRYMQKMDQDAEFILDKEGNKLGDSIYSAFVLQEAVRLQERETPHKNALIIGLGVGIAAQAFMQHGINTSIIEIDPAVYNAARENFGLPEPAAVYLEDAREFWEDLKKSLSGDGIVAVNYAGVVGSDSSKSVYLTLKKAFGQCRVFHDLDPSVSKEKLTSDFINLVFFCSPLSSRSLAFRSAERSDYLSSYLREYILRVLPEREVHEDLILGSSDKSDNEDSWVLTDDRNPLGRWQDEGALDHWKVMRTVLPDYVWASY</sequence>
<evidence type="ECO:0000313" key="3">
    <source>
        <dbReference type="Proteomes" id="UP000217199"/>
    </source>
</evidence>
<proteinExistence type="predicted"/>
<keyword evidence="2" id="KW-0808">Transferase</keyword>
<dbReference type="Proteomes" id="UP000217199">
    <property type="component" value="Unassembled WGS sequence"/>
</dbReference>
<dbReference type="OrthoDB" id="2016285at2759"/>
<feature type="transmembrane region" description="Helical" evidence="1">
    <location>
        <begin position="178"/>
        <end position="196"/>
    </location>
</feature>
<name>A0A286UX56_9AGAM</name>
<evidence type="ECO:0000313" key="2">
    <source>
        <dbReference type="EMBL" id="PAV24170.1"/>
    </source>
</evidence>
<dbReference type="InParanoid" id="A0A286UX56"/>
<dbReference type="EMBL" id="NBII01000001">
    <property type="protein sequence ID" value="PAV24170.1"/>
    <property type="molecule type" value="Genomic_DNA"/>
</dbReference>
<dbReference type="GO" id="GO:0032259">
    <property type="term" value="P:methylation"/>
    <property type="evidence" value="ECO:0007669"/>
    <property type="project" value="UniProtKB-KW"/>
</dbReference>
<keyword evidence="2" id="KW-0489">Methyltransferase</keyword>
<dbReference type="SUPFAM" id="SSF53335">
    <property type="entry name" value="S-adenosyl-L-methionine-dependent methyltransferases"/>
    <property type="match status" value="1"/>
</dbReference>
<organism evidence="2 3">
    <name type="scientific">Pyrrhoderma noxium</name>
    <dbReference type="NCBI Taxonomy" id="2282107"/>
    <lineage>
        <taxon>Eukaryota</taxon>
        <taxon>Fungi</taxon>
        <taxon>Dikarya</taxon>
        <taxon>Basidiomycota</taxon>
        <taxon>Agaricomycotina</taxon>
        <taxon>Agaricomycetes</taxon>
        <taxon>Hymenochaetales</taxon>
        <taxon>Hymenochaetaceae</taxon>
        <taxon>Pyrrhoderma</taxon>
    </lineage>
</organism>
<keyword evidence="1" id="KW-1133">Transmembrane helix</keyword>
<feature type="transmembrane region" description="Helical" evidence="1">
    <location>
        <begin position="118"/>
        <end position="137"/>
    </location>
</feature>
<gene>
    <name evidence="2" type="ORF">PNOK_0123800</name>
</gene>
<evidence type="ECO:0000256" key="1">
    <source>
        <dbReference type="SAM" id="Phobius"/>
    </source>
</evidence>
<comment type="caution">
    <text evidence="2">The sequence shown here is derived from an EMBL/GenBank/DDBJ whole genome shotgun (WGS) entry which is preliminary data.</text>
</comment>
<keyword evidence="1" id="KW-0472">Membrane</keyword>
<keyword evidence="3" id="KW-1185">Reference proteome</keyword>
<accession>A0A286UX56</accession>
<dbReference type="STRING" id="2282107.A0A286UX56"/>
<dbReference type="AlphaFoldDB" id="A0A286UX56"/>
<keyword evidence="1" id="KW-0812">Transmembrane</keyword>
<dbReference type="InterPro" id="IPR029063">
    <property type="entry name" value="SAM-dependent_MTases_sf"/>
</dbReference>
<protein>
    <submittedName>
        <fullName evidence="2">S-adenosyl-L-methionine-dependent methyltransferase</fullName>
    </submittedName>
</protein>